<sequence length="213" mass="23800">MRILALASILLRAENIKSTATFFFHLCLSGERYPLTEKNNSDPENLGKSLDSAYQGGIPYHIGPLLPFELNSHPKDKQPSGRVLRISHALRMAMEPPCSPPGRMSIPSPILHRRNRTKSQSETAASAELGRGTVVEFCRERGHGFIKPDGDGDSIFLHVYDIEGEVIPNHGDIVEYRKMLIPPKNEKYQAVHVKIVNFAPGRHRTWNDPPSSS</sequence>
<evidence type="ECO:0000313" key="4">
    <source>
        <dbReference type="Proteomes" id="UP000054324"/>
    </source>
</evidence>
<name>A0A075ADA8_OPIVI</name>
<dbReference type="SMART" id="SM00357">
    <property type="entry name" value="CSP"/>
    <property type="match status" value="1"/>
</dbReference>
<organism evidence="3 4">
    <name type="scientific">Opisthorchis viverrini</name>
    <name type="common">Southeast Asian liver fluke</name>
    <dbReference type="NCBI Taxonomy" id="6198"/>
    <lineage>
        <taxon>Eukaryota</taxon>
        <taxon>Metazoa</taxon>
        <taxon>Spiralia</taxon>
        <taxon>Lophotrochozoa</taxon>
        <taxon>Platyhelminthes</taxon>
        <taxon>Trematoda</taxon>
        <taxon>Digenea</taxon>
        <taxon>Opisthorchiida</taxon>
        <taxon>Opisthorchiata</taxon>
        <taxon>Opisthorchiidae</taxon>
        <taxon>Opisthorchis</taxon>
    </lineage>
</organism>
<dbReference type="GO" id="GO:0003730">
    <property type="term" value="F:mRNA 3'-UTR binding"/>
    <property type="evidence" value="ECO:0007669"/>
    <property type="project" value="TreeGrafter"/>
</dbReference>
<reference evidence="3 4" key="1">
    <citation type="submission" date="2013-11" db="EMBL/GenBank/DDBJ databases">
        <title>Opisthorchis viverrini - life in the bile duct.</title>
        <authorList>
            <person name="Young N.D."/>
            <person name="Nagarajan N."/>
            <person name="Lin S.J."/>
            <person name="Korhonen P.K."/>
            <person name="Jex A.R."/>
            <person name="Hall R.S."/>
            <person name="Safavi-Hemami H."/>
            <person name="Kaewkong W."/>
            <person name="Bertrand D."/>
            <person name="Gao S."/>
            <person name="Seet Q."/>
            <person name="Wongkham S."/>
            <person name="Teh B.T."/>
            <person name="Wongkham C."/>
            <person name="Intapan P.M."/>
            <person name="Maleewong W."/>
            <person name="Yang X."/>
            <person name="Hu M."/>
            <person name="Wang Z."/>
            <person name="Hofmann A."/>
            <person name="Sternberg P.W."/>
            <person name="Tan P."/>
            <person name="Wang J."/>
            <person name="Gasser R.B."/>
        </authorList>
    </citation>
    <scope>NUCLEOTIDE SEQUENCE [LARGE SCALE GENOMIC DNA]</scope>
</reference>
<dbReference type="InterPro" id="IPR002059">
    <property type="entry name" value="CSP_DNA-bd"/>
</dbReference>
<dbReference type="SUPFAM" id="SSF50249">
    <property type="entry name" value="Nucleic acid-binding proteins"/>
    <property type="match status" value="1"/>
</dbReference>
<dbReference type="CTD" id="20320879"/>
<keyword evidence="1" id="KW-0597">Phosphoprotein</keyword>
<dbReference type="KEGG" id="ovi:T265_06700"/>
<dbReference type="FunFam" id="2.40.50.140:FF:000086">
    <property type="entry name" value="Cold shock domain-containing protein C2"/>
    <property type="match status" value="1"/>
</dbReference>
<gene>
    <name evidence="3" type="ORF">T265_06700</name>
</gene>
<dbReference type="GO" id="GO:0043488">
    <property type="term" value="P:regulation of mRNA stability"/>
    <property type="evidence" value="ECO:0007669"/>
    <property type="project" value="TreeGrafter"/>
</dbReference>
<dbReference type="Gene3D" id="2.40.50.140">
    <property type="entry name" value="Nucleic acid-binding proteins"/>
    <property type="match status" value="1"/>
</dbReference>
<keyword evidence="4" id="KW-1185">Reference proteome</keyword>
<dbReference type="GeneID" id="20320879"/>
<evidence type="ECO:0000256" key="1">
    <source>
        <dbReference type="ARBA" id="ARBA00022553"/>
    </source>
</evidence>
<dbReference type="InterPro" id="IPR012340">
    <property type="entry name" value="NA-bd_OB-fold"/>
</dbReference>
<dbReference type="PANTHER" id="PTHR12962">
    <property type="entry name" value="CALCIUM-REGULATED HEAT STABLE PROTEIN CRHSP-24-RELATED"/>
    <property type="match status" value="1"/>
</dbReference>
<accession>A0A075ADA8</accession>
<dbReference type="EMBL" id="KL596761">
    <property type="protein sequence ID" value="KER25949.1"/>
    <property type="molecule type" value="Genomic_DNA"/>
</dbReference>
<dbReference type="OrthoDB" id="448492at2759"/>
<dbReference type="GO" id="GO:0005737">
    <property type="term" value="C:cytoplasm"/>
    <property type="evidence" value="ECO:0007669"/>
    <property type="project" value="TreeGrafter"/>
</dbReference>
<dbReference type="PANTHER" id="PTHR12962:SF1">
    <property type="entry name" value="COLD SHOCK DOMAIN-CONTAINING PROTEIN CG9705"/>
    <property type="match status" value="1"/>
</dbReference>
<dbReference type="PROSITE" id="PS51857">
    <property type="entry name" value="CSD_2"/>
    <property type="match status" value="1"/>
</dbReference>
<dbReference type="STRING" id="6198.A0A075ADA8"/>
<dbReference type="Proteomes" id="UP000054324">
    <property type="component" value="Unassembled WGS sequence"/>
</dbReference>
<dbReference type="RefSeq" id="XP_009170298.1">
    <property type="nucleotide sequence ID" value="XM_009172034.1"/>
</dbReference>
<evidence type="ECO:0000313" key="3">
    <source>
        <dbReference type="EMBL" id="KER25949.1"/>
    </source>
</evidence>
<dbReference type="AlphaFoldDB" id="A0A075ADA8"/>
<dbReference type="Pfam" id="PF00313">
    <property type="entry name" value="CSD"/>
    <property type="match status" value="1"/>
</dbReference>
<proteinExistence type="predicted"/>
<feature type="domain" description="CSD" evidence="2">
    <location>
        <begin position="129"/>
        <end position="195"/>
    </location>
</feature>
<protein>
    <recommendedName>
        <fullName evidence="2">CSD domain-containing protein</fullName>
    </recommendedName>
</protein>
<dbReference type="InterPro" id="IPR011129">
    <property type="entry name" value="CSD"/>
</dbReference>
<evidence type="ECO:0000259" key="2">
    <source>
        <dbReference type="PROSITE" id="PS51857"/>
    </source>
</evidence>
<dbReference type="InterPro" id="IPR052069">
    <property type="entry name" value="Ca-reg_mRNA-binding_domain"/>
</dbReference>